<reference evidence="1 2" key="1">
    <citation type="submission" date="2020-09" db="EMBL/GenBank/DDBJ databases">
        <title>De no assembly of potato wild relative species, Solanum commersonii.</title>
        <authorList>
            <person name="Cho K."/>
        </authorList>
    </citation>
    <scope>NUCLEOTIDE SEQUENCE [LARGE SCALE GENOMIC DNA]</scope>
    <source>
        <strain evidence="1">LZ3.2</strain>
        <tissue evidence="1">Leaf</tissue>
    </source>
</reference>
<name>A0A9J6AMN1_SOLCO</name>
<comment type="caution">
    <text evidence="1">The sequence shown here is derived from an EMBL/GenBank/DDBJ whole genome shotgun (WGS) entry which is preliminary data.</text>
</comment>
<dbReference type="EMBL" id="JACXVP010000002">
    <property type="protein sequence ID" value="KAG5625885.1"/>
    <property type="molecule type" value="Genomic_DNA"/>
</dbReference>
<gene>
    <name evidence="1" type="ORF">H5410_011103</name>
</gene>
<organism evidence="1 2">
    <name type="scientific">Solanum commersonii</name>
    <name type="common">Commerson's wild potato</name>
    <name type="synonym">Commerson's nightshade</name>
    <dbReference type="NCBI Taxonomy" id="4109"/>
    <lineage>
        <taxon>Eukaryota</taxon>
        <taxon>Viridiplantae</taxon>
        <taxon>Streptophyta</taxon>
        <taxon>Embryophyta</taxon>
        <taxon>Tracheophyta</taxon>
        <taxon>Spermatophyta</taxon>
        <taxon>Magnoliopsida</taxon>
        <taxon>eudicotyledons</taxon>
        <taxon>Gunneridae</taxon>
        <taxon>Pentapetalae</taxon>
        <taxon>asterids</taxon>
        <taxon>lamiids</taxon>
        <taxon>Solanales</taxon>
        <taxon>Solanaceae</taxon>
        <taxon>Solanoideae</taxon>
        <taxon>Solaneae</taxon>
        <taxon>Solanum</taxon>
    </lineage>
</organism>
<protein>
    <submittedName>
        <fullName evidence="1">Uncharacterized protein</fullName>
    </submittedName>
</protein>
<accession>A0A9J6AMN1</accession>
<dbReference type="AlphaFoldDB" id="A0A9J6AMN1"/>
<evidence type="ECO:0000313" key="1">
    <source>
        <dbReference type="EMBL" id="KAG5625885.1"/>
    </source>
</evidence>
<keyword evidence="2" id="KW-1185">Reference proteome</keyword>
<evidence type="ECO:0000313" key="2">
    <source>
        <dbReference type="Proteomes" id="UP000824120"/>
    </source>
</evidence>
<sequence length="100" mass="11571">MPKYRNAAGRKRITNPNLSLSYNISKMGILTLILPKIRIKVPYVHSRSMLLGLFNNVKGCVSDSPKVVYYWRIRHRCGIESEEFAQLSPRYLNNNMGRKS</sequence>
<dbReference type="Proteomes" id="UP000824120">
    <property type="component" value="Chromosome 2"/>
</dbReference>
<proteinExistence type="predicted"/>